<evidence type="ECO:0000313" key="2">
    <source>
        <dbReference type="EMBL" id="SSW68534.1"/>
    </source>
</evidence>
<evidence type="ECO:0000256" key="1">
    <source>
        <dbReference type="SAM" id="MobiDB-lite"/>
    </source>
</evidence>
<gene>
    <name evidence="2" type="ORF">AGI3411_03726</name>
</gene>
<name>A0A446CKS8_9BURK</name>
<feature type="region of interest" description="Disordered" evidence="1">
    <location>
        <begin position="39"/>
        <end position="73"/>
    </location>
</feature>
<sequence>MGKYDPHSPFLRGEKSAEWKDKLQDPYATLVRPAGRVQVQSAEEELHQHMRQVSRRPGYGHLVNLLQHTHRKH</sequence>
<protein>
    <submittedName>
        <fullName evidence="2">Uncharacterized protein</fullName>
    </submittedName>
</protein>
<dbReference type="Proteomes" id="UP000289184">
    <property type="component" value="Unassembled WGS sequence"/>
</dbReference>
<accession>A0A446CKS8</accession>
<reference evidence="2 3" key="1">
    <citation type="submission" date="2018-07" db="EMBL/GenBank/DDBJ databases">
        <authorList>
            <person name="Peeters C."/>
        </authorList>
    </citation>
    <scope>NUCLEOTIDE SEQUENCE [LARGE SCALE GENOMIC DNA]</scope>
    <source>
        <strain evidence="2 3">LMG 3411</strain>
    </source>
</reference>
<organism evidence="2 3">
    <name type="scientific">Achromobacter agilis</name>
    <dbReference type="NCBI Taxonomy" id="1353888"/>
    <lineage>
        <taxon>Bacteria</taxon>
        <taxon>Pseudomonadati</taxon>
        <taxon>Pseudomonadota</taxon>
        <taxon>Betaproteobacteria</taxon>
        <taxon>Burkholderiales</taxon>
        <taxon>Alcaligenaceae</taxon>
        <taxon>Achromobacter</taxon>
    </lineage>
</organism>
<dbReference type="AlphaFoldDB" id="A0A446CKS8"/>
<keyword evidence="3" id="KW-1185">Reference proteome</keyword>
<proteinExistence type="predicted"/>
<evidence type="ECO:0000313" key="3">
    <source>
        <dbReference type="Proteomes" id="UP000289184"/>
    </source>
</evidence>
<dbReference type="EMBL" id="UFQB01000016">
    <property type="protein sequence ID" value="SSW68534.1"/>
    <property type="molecule type" value="Genomic_DNA"/>
</dbReference>